<sequence length="101" mass="11406">MMGKKPKQHTESTADREKAIEATYFAHNCGLSKDEAVKMLREDPIRIDDESQESSGRRTEAILDCSSQPAAAHDLLHLRLHFNDTRILRLEAAPLFFVGRA</sequence>
<dbReference type="EMBL" id="CP088148">
    <property type="protein sequence ID" value="UTU55144.1"/>
    <property type="molecule type" value="Genomic_DNA"/>
</dbReference>
<reference evidence="1 2" key="1">
    <citation type="journal article" date="2022" name="Microbiol. Resour. Announc.">
        <title>Complete Genome Sequence of Mesorhizobium ciceri Strain R30, a Rhizobium Used as a Commercial Inoculant for Chickpea in Argentina.</title>
        <authorList>
            <person name="Foresto E."/>
            <person name="Revale S."/>
            <person name="Primo E."/>
            <person name="Nievas F."/>
            <person name="Carezzano E."/>
            <person name="Puente M."/>
            <person name="Alzari P."/>
            <person name="Mart M."/>
            <person name="Ben-Assaya M."/>
            <person name="Mornico D."/>
            <person name="Santoro M."/>
            <person name="Mart F."/>
            <person name="Giordano W."/>
            <person name="Bogino P."/>
        </authorList>
    </citation>
    <scope>NUCLEOTIDE SEQUENCE [LARGE SCALE GENOMIC DNA]</scope>
    <source>
        <strain evidence="1 2">R30</strain>
    </source>
</reference>
<keyword evidence="2" id="KW-1185">Reference proteome</keyword>
<dbReference type="AlphaFoldDB" id="A0AB38TKW0"/>
<evidence type="ECO:0000313" key="1">
    <source>
        <dbReference type="EMBL" id="UTU55144.1"/>
    </source>
</evidence>
<protein>
    <submittedName>
        <fullName evidence="1">Uncharacterized protein</fullName>
    </submittedName>
</protein>
<accession>A0AB38TKW0</accession>
<dbReference type="RefSeq" id="WP_024505434.1">
    <property type="nucleotide sequence ID" value="NZ_CP088148.1"/>
</dbReference>
<evidence type="ECO:0000313" key="2">
    <source>
        <dbReference type="Proteomes" id="UP001060070"/>
    </source>
</evidence>
<gene>
    <name evidence="1" type="ORF">LRP29_32925</name>
</gene>
<name>A0AB38TKW0_9HYPH</name>
<dbReference type="Proteomes" id="UP001060070">
    <property type="component" value="Plasmid unnamed"/>
</dbReference>
<proteinExistence type="predicted"/>
<geneLocation type="plasmid" evidence="1 2">
    <name>unnamed</name>
</geneLocation>
<keyword evidence="1" id="KW-0614">Plasmid</keyword>
<organism evidence="1 2">
    <name type="scientific">Mesorhizobium ciceri</name>
    <dbReference type="NCBI Taxonomy" id="39645"/>
    <lineage>
        <taxon>Bacteria</taxon>
        <taxon>Pseudomonadati</taxon>
        <taxon>Pseudomonadota</taxon>
        <taxon>Alphaproteobacteria</taxon>
        <taxon>Hyphomicrobiales</taxon>
        <taxon>Phyllobacteriaceae</taxon>
        <taxon>Mesorhizobium</taxon>
    </lineage>
</organism>